<keyword evidence="1" id="KW-0934">Plastid</keyword>
<dbReference type="Pfam" id="PF01947">
    <property type="entry name" value="Rv2949c-like"/>
    <property type="match status" value="1"/>
</dbReference>
<proteinExistence type="predicted"/>
<dbReference type="RefSeq" id="YP_009314884.1">
    <property type="nucleotide sequence ID" value="NC_031664.1"/>
</dbReference>
<dbReference type="EMBL" id="LT622873">
    <property type="protein sequence ID" value="SCW23339.1"/>
    <property type="molecule type" value="Genomic_DNA"/>
</dbReference>
<reference evidence="1" key="2">
    <citation type="submission" date="2016-10" db="EMBL/GenBank/DDBJ databases">
        <authorList>
            <person name="de Groot N.N."/>
        </authorList>
    </citation>
    <scope>NUCLEOTIDE SEQUENCE</scope>
    <source>
        <strain evidence="1">J.0081</strain>
    </source>
</reference>
<dbReference type="AlphaFoldDB" id="A0A1G4NXW2"/>
<evidence type="ECO:0000313" key="1">
    <source>
        <dbReference type="EMBL" id="SCW23339.1"/>
    </source>
</evidence>
<sequence>MIRNRNEAFVKIWGMSANPCFKTVNSLQQFIPIEWRAILVSDGSFTRNAAILHQQNINIQLIKQEEIFSSNIMNSASGLQYEEKTTRFVWLINEEKKIAFAKSYRIINNKSKSNIFREHTPIGRHLIHSEKNAYRELNSIYLGYCEELEKYFHGQGPLWGRSYTIHLERMLTITIDEIFSPSLINKLKN</sequence>
<dbReference type="Gene3D" id="3.40.1410.10">
    <property type="entry name" value="Chorismate lyase-like"/>
    <property type="match status" value="1"/>
</dbReference>
<evidence type="ECO:0008006" key="2">
    <source>
        <dbReference type="Google" id="ProtNLM"/>
    </source>
</evidence>
<name>A0A1G4NXW2_9FLOR</name>
<reference evidence="1" key="1">
    <citation type="submission" date="2016-10" db="EMBL/GenBank/DDBJ databases">
        <title>Chloroplast genomes as a tool to resolve red algal phylogenies: a case study in the Nemaliales.</title>
        <authorList>
            <person name="Costa J.F."/>
            <person name="Lin S.M."/>
            <person name="Macaya E.C."/>
            <person name="Fernandez-Garcia C."/>
            <person name="Verbruggen H."/>
        </authorList>
    </citation>
    <scope>NUCLEOTIDE SEQUENCE</scope>
    <source>
        <strain evidence="1">J.0081</strain>
    </source>
</reference>
<dbReference type="InterPro" id="IPR028978">
    <property type="entry name" value="Chorismate_lyase_/UTRA_dom_sf"/>
</dbReference>
<organism evidence="1">
    <name type="scientific">Scinaia undulata</name>
    <dbReference type="NCBI Taxonomy" id="1884664"/>
    <lineage>
        <taxon>Eukaryota</taxon>
        <taxon>Rhodophyta</taxon>
        <taxon>Florideophyceae</taxon>
        <taxon>Nemaliophycidae</taxon>
        <taxon>Nemaliales</taxon>
        <taxon>Scinaiaceae</taxon>
        <taxon>Scinaia</taxon>
    </lineage>
</organism>
<keyword evidence="1" id="KW-0150">Chloroplast</keyword>
<accession>A0A1G4NXW2</accession>
<protein>
    <recommendedName>
        <fullName evidence="2">Chorismate lyase</fullName>
    </recommendedName>
</protein>
<dbReference type="InterPro" id="IPR002800">
    <property type="entry name" value="Rv2949c-like"/>
</dbReference>
<geneLocation type="chloroplast" evidence="1"/>
<dbReference type="SUPFAM" id="SSF64288">
    <property type="entry name" value="Chorismate lyase-like"/>
    <property type="match status" value="1"/>
</dbReference>
<dbReference type="GeneID" id="30001107"/>
<gene>
    <name evidence="1" type="primary">ycf21</name>
    <name evidence="1" type="ORF">J0081_62</name>
</gene>